<feature type="modified residue" description="4-aspartylphosphate" evidence="6">
    <location>
        <position position="56"/>
    </location>
</feature>
<dbReference type="InterPro" id="IPR001789">
    <property type="entry name" value="Sig_transdc_resp-reg_receiver"/>
</dbReference>
<organism evidence="10 11">
    <name type="scientific">Pseudonocardia humida</name>
    <dbReference type="NCBI Taxonomy" id="2800819"/>
    <lineage>
        <taxon>Bacteria</taxon>
        <taxon>Bacillati</taxon>
        <taxon>Actinomycetota</taxon>
        <taxon>Actinomycetes</taxon>
        <taxon>Pseudonocardiales</taxon>
        <taxon>Pseudonocardiaceae</taxon>
        <taxon>Pseudonocardia</taxon>
    </lineage>
</organism>
<feature type="domain" description="OmpR/PhoB-type" evidence="9">
    <location>
        <begin position="130"/>
        <end position="229"/>
    </location>
</feature>
<feature type="DNA-binding region" description="OmpR/PhoB-type" evidence="7">
    <location>
        <begin position="130"/>
        <end position="229"/>
    </location>
</feature>
<protein>
    <submittedName>
        <fullName evidence="10">Response regulator transcription factor</fullName>
    </submittedName>
</protein>
<dbReference type="PANTHER" id="PTHR48111">
    <property type="entry name" value="REGULATOR OF RPOS"/>
    <property type="match status" value="1"/>
</dbReference>
<evidence type="ECO:0000256" key="1">
    <source>
        <dbReference type="ARBA" id="ARBA00022553"/>
    </source>
</evidence>
<evidence type="ECO:0000256" key="6">
    <source>
        <dbReference type="PROSITE-ProRule" id="PRU00169"/>
    </source>
</evidence>
<dbReference type="PANTHER" id="PTHR48111:SF21">
    <property type="entry name" value="DNA-BINDING DUAL MASTER TRANSCRIPTIONAL REGULATOR RPAA"/>
    <property type="match status" value="1"/>
</dbReference>
<evidence type="ECO:0000259" key="9">
    <source>
        <dbReference type="PROSITE" id="PS51755"/>
    </source>
</evidence>
<evidence type="ECO:0000256" key="2">
    <source>
        <dbReference type="ARBA" id="ARBA00023012"/>
    </source>
</evidence>
<evidence type="ECO:0000256" key="5">
    <source>
        <dbReference type="ARBA" id="ARBA00023163"/>
    </source>
</evidence>
<evidence type="ECO:0000313" key="11">
    <source>
        <dbReference type="Proteomes" id="UP001165283"/>
    </source>
</evidence>
<keyword evidence="11" id="KW-1185">Reference proteome</keyword>
<feature type="domain" description="Response regulatory" evidence="8">
    <location>
        <begin position="7"/>
        <end position="120"/>
    </location>
</feature>
<dbReference type="EMBL" id="JAGSOV010000124">
    <property type="protein sequence ID" value="MCO1661203.1"/>
    <property type="molecule type" value="Genomic_DNA"/>
</dbReference>
<reference evidence="10" key="1">
    <citation type="submission" date="2021-04" db="EMBL/GenBank/DDBJ databases">
        <title>Pseudonocardia sp. nov., isolated from sandy soil of mangrove forest.</title>
        <authorList>
            <person name="Zan Z."/>
            <person name="Huang R."/>
            <person name="Liu W."/>
        </authorList>
    </citation>
    <scope>NUCLEOTIDE SEQUENCE</scope>
    <source>
        <strain evidence="10">S2-4</strain>
    </source>
</reference>
<proteinExistence type="predicted"/>
<evidence type="ECO:0000256" key="7">
    <source>
        <dbReference type="PROSITE-ProRule" id="PRU01091"/>
    </source>
</evidence>
<dbReference type="Gene3D" id="1.10.10.10">
    <property type="entry name" value="Winged helix-like DNA-binding domain superfamily/Winged helix DNA-binding domain"/>
    <property type="match status" value="1"/>
</dbReference>
<dbReference type="InterPro" id="IPR011006">
    <property type="entry name" value="CheY-like_superfamily"/>
</dbReference>
<dbReference type="InterPro" id="IPR016032">
    <property type="entry name" value="Sig_transdc_resp-reg_C-effctor"/>
</dbReference>
<keyword evidence="3" id="KW-0805">Transcription regulation</keyword>
<gene>
    <name evidence="10" type="ORF">KDL28_39785</name>
</gene>
<sequence length="231" mass="25383">MGPVDARLLLVEDDERIRLALAMALADQGCEVLEAASGEQALEQLATAVVDVVLLDLMLPGMDGLDVCRTLRSRGDLPIIIVSARTDTSDVIAGLEAGADDYVTKPLVASELAARIRALLRRRDPGGVGPRVLRVGELEVRPDEEVVRRGGEEVHLTRTEFGLLVELVQAGGAVVSREDLLRRVWGYDYFGDTRLLDVHVRRLRRKVERDPDQPECVLTVRGRGYKVARTG</sequence>
<dbReference type="InterPro" id="IPR001867">
    <property type="entry name" value="OmpR/PhoB-type_DNA-bd"/>
</dbReference>
<keyword evidence="1 6" id="KW-0597">Phosphoprotein</keyword>
<dbReference type="PROSITE" id="PS50110">
    <property type="entry name" value="RESPONSE_REGULATORY"/>
    <property type="match status" value="1"/>
</dbReference>
<dbReference type="SMART" id="SM00448">
    <property type="entry name" value="REC"/>
    <property type="match status" value="1"/>
</dbReference>
<comment type="caution">
    <text evidence="10">The sequence shown here is derived from an EMBL/GenBank/DDBJ whole genome shotgun (WGS) entry which is preliminary data.</text>
</comment>
<dbReference type="RefSeq" id="WP_372497182.1">
    <property type="nucleotide sequence ID" value="NZ_JAGSOV010000124.1"/>
</dbReference>
<dbReference type="CDD" id="cd17574">
    <property type="entry name" value="REC_OmpR"/>
    <property type="match status" value="1"/>
</dbReference>
<dbReference type="Pfam" id="PF00072">
    <property type="entry name" value="Response_reg"/>
    <property type="match status" value="1"/>
</dbReference>
<dbReference type="Proteomes" id="UP001165283">
    <property type="component" value="Unassembled WGS sequence"/>
</dbReference>
<dbReference type="SMART" id="SM00862">
    <property type="entry name" value="Trans_reg_C"/>
    <property type="match status" value="1"/>
</dbReference>
<evidence type="ECO:0000313" key="10">
    <source>
        <dbReference type="EMBL" id="MCO1661203.1"/>
    </source>
</evidence>
<dbReference type="Gene3D" id="6.10.250.690">
    <property type="match status" value="1"/>
</dbReference>
<name>A0ABT1AE06_9PSEU</name>
<dbReference type="Pfam" id="PF00486">
    <property type="entry name" value="Trans_reg_C"/>
    <property type="match status" value="1"/>
</dbReference>
<dbReference type="PROSITE" id="PS51755">
    <property type="entry name" value="OMPR_PHOB"/>
    <property type="match status" value="1"/>
</dbReference>
<keyword evidence="4 7" id="KW-0238">DNA-binding</keyword>
<evidence type="ECO:0000259" key="8">
    <source>
        <dbReference type="PROSITE" id="PS50110"/>
    </source>
</evidence>
<evidence type="ECO:0000256" key="4">
    <source>
        <dbReference type="ARBA" id="ARBA00023125"/>
    </source>
</evidence>
<keyword evidence="5" id="KW-0804">Transcription</keyword>
<dbReference type="SUPFAM" id="SSF46894">
    <property type="entry name" value="C-terminal effector domain of the bipartite response regulators"/>
    <property type="match status" value="1"/>
</dbReference>
<dbReference type="SUPFAM" id="SSF52172">
    <property type="entry name" value="CheY-like"/>
    <property type="match status" value="1"/>
</dbReference>
<dbReference type="CDD" id="cd00383">
    <property type="entry name" value="trans_reg_C"/>
    <property type="match status" value="1"/>
</dbReference>
<accession>A0ABT1AE06</accession>
<dbReference type="InterPro" id="IPR039420">
    <property type="entry name" value="WalR-like"/>
</dbReference>
<dbReference type="Gene3D" id="3.40.50.2300">
    <property type="match status" value="1"/>
</dbReference>
<dbReference type="InterPro" id="IPR036388">
    <property type="entry name" value="WH-like_DNA-bd_sf"/>
</dbReference>
<evidence type="ECO:0000256" key="3">
    <source>
        <dbReference type="ARBA" id="ARBA00023015"/>
    </source>
</evidence>
<keyword evidence="2" id="KW-0902">Two-component regulatory system</keyword>